<evidence type="ECO:0000256" key="1">
    <source>
        <dbReference type="SAM" id="MobiDB-lite"/>
    </source>
</evidence>
<feature type="region of interest" description="Disordered" evidence="1">
    <location>
        <begin position="26"/>
        <end position="112"/>
    </location>
</feature>
<reference evidence="4" key="1">
    <citation type="submission" date="2023-01" db="EMBL/GenBank/DDBJ databases">
        <title>The diversity of Class Acidimicrobiia in South China Sea sediment environments and the proposal of Iamia marina sp. nov., a novel species of the genus Iamia.</title>
        <authorList>
            <person name="He Y."/>
            <person name="Tian X."/>
        </authorList>
    </citation>
    <scope>NUCLEOTIDE SEQUENCE</scope>
    <source>
        <strain evidence="4">DSM 19957</strain>
    </source>
</reference>
<dbReference type="KEGG" id="ima:PO878_13530"/>
<dbReference type="Proteomes" id="UP001216390">
    <property type="component" value="Chromosome"/>
</dbReference>
<feature type="compositionally biased region" description="Acidic residues" evidence="1">
    <location>
        <begin position="90"/>
        <end position="104"/>
    </location>
</feature>
<evidence type="ECO:0000259" key="3">
    <source>
        <dbReference type="PROSITE" id="PS50820"/>
    </source>
</evidence>
<dbReference type="InterPro" id="IPR036609">
    <property type="entry name" value="LCCL_sf"/>
</dbReference>
<dbReference type="SUPFAM" id="SSF69848">
    <property type="entry name" value="LCCL domain"/>
    <property type="match status" value="1"/>
</dbReference>
<dbReference type="InterPro" id="IPR051957">
    <property type="entry name" value="CRISP-LCCL_domain"/>
</dbReference>
<organism evidence="4 5">
    <name type="scientific">Iamia majanohamensis</name>
    <dbReference type="NCBI Taxonomy" id="467976"/>
    <lineage>
        <taxon>Bacteria</taxon>
        <taxon>Bacillati</taxon>
        <taxon>Actinomycetota</taxon>
        <taxon>Acidimicrobiia</taxon>
        <taxon>Acidimicrobiales</taxon>
        <taxon>Iamiaceae</taxon>
        <taxon>Iamia</taxon>
    </lineage>
</organism>
<feature type="signal peptide" evidence="2">
    <location>
        <begin position="1"/>
        <end position="22"/>
    </location>
</feature>
<keyword evidence="2" id="KW-0732">Signal</keyword>
<dbReference type="PANTHER" id="PTHR31331:SF1">
    <property type="entry name" value="CYSTEINE RICH SECRETORY PROTEIN LCCL DOMAIN CONTAINING 2"/>
    <property type="match status" value="1"/>
</dbReference>
<feature type="chain" id="PRO_5042136452" evidence="2">
    <location>
        <begin position="23"/>
        <end position="199"/>
    </location>
</feature>
<accession>A0AAE9Y744</accession>
<dbReference type="Gene3D" id="2.170.130.20">
    <property type="entry name" value="LCCL-like domain"/>
    <property type="match status" value="1"/>
</dbReference>
<dbReference type="PANTHER" id="PTHR31331">
    <property type="entry name" value="LCCL DOMAIN PROTEIN (AFU_ORTHOLOGUE AFUA_5G08630)"/>
    <property type="match status" value="1"/>
</dbReference>
<dbReference type="AlphaFoldDB" id="A0AAE9Y744"/>
<evidence type="ECO:0000256" key="2">
    <source>
        <dbReference type="SAM" id="SignalP"/>
    </source>
</evidence>
<name>A0AAE9Y744_9ACTN</name>
<feature type="region of interest" description="Disordered" evidence="1">
    <location>
        <begin position="174"/>
        <end position="199"/>
    </location>
</feature>
<evidence type="ECO:0000313" key="5">
    <source>
        <dbReference type="Proteomes" id="UP001216390"/>
    </source>
</evidence>
<dbReference type="SMART" id="SM00603">
    <property type="entry name" value="LCCL"/>
    <property type="match status" value="1"/>
</dbReference>
<evidence type="ECO:0000313" key="4">
    <source>
        <dbReference type="EMBL" id="WCO65519.1"/>
    </source>
</evidence>
<gene>
    <name evidence="4" type="ORF">PO878_13530</name>
</gene>
<sequence length="199" mass="20185">MTHRRRTVVALLSALALVLALAACGGDDDATEDTEDAPIATSDGSTEADGGSATTTGEGDEPRAGTEDDGSGDEGGGEDDGGDGEPIAGSDDDLPADEEAEGDGWAENPSQFRGRDGLRVAYACEPGGDLRTVWGTDTYTDDSSVCTAAVHQGVITQEDGGRVVVEIAPGQDSYEGTEANGVGSNDYGEWGGSFTFPTA</sequence>
<dbReference type="EMBL" id="CP116942">
    <property type="protein sequence ID" value="WCO65519.1"/>
    <property type="molecule type" value="Genomic_DNA"/>
</dbReference>
<dbReference type="PROSITE" id="PS51257">
    <property type="entry name" value="PROKAR_LIPOPROTEIN"/>
    <property type="match status" value="1"/>
</dbReference>
<protein>
    <submittedName>
        <fullName evidence="4">LCCL domain-containing protein</fullName>
    </submittedName>
</protein>
<dbReference type="Pfam" id="PF03815">
    <property type="entry name" value="LCCL"/>
    <property type="match status" value="1"/>
</dbReference>
<feature type="domain" description="LCCL" evidence="3">
    <location>
        <begin position="133"/>
        <end position="194"/>
    </location>
</feature>
<dbReference type="InterPro" id="IPR004043">
    <property type="entry name" value="LCCL"/>
</dbReference>
<keyword evidence="5" id="KW-1185">Reference proteome</keyword>
<dbReference type="PROSITE" id="PS50820">
    <property type="entry name" value="LCCL"/>
    <property type="match status" value="1"/>
</dbReference>
<dbReference type="RefSeq" id="WP_272735044.1">
    <property type="nucleotide sequence ID" value="NZ_CP116942.1"/>
</dbReference>
<feature type="compositionally biased region" description="Acidic residues" evidence="1">
    <location>
        <begin position="26"/>
        <end position="36"/>
    </location>
</feature>
<proteinExistence type="predicted"/>
<feature type="compositionally biased region" description="Acidic residues" evidence="1">
    <location>
        <begin position="67"/>
        <end position="83"/>
    </location>
</feature>